<keyword evidence="2" id="KW-0812">Transmembrane</keyword>
<dbReference type="FunCoup" id="A0A1X2H347">
    <property type="interactions" value="284"/>
</dbReference>
<dbReference type="Proteomes" id="UP000242180">
    <property type="component" value="Unassembled WGS sequence"/>
</dbReference>
<evidence type="ECO:0000256" key="3">
    <source>
        <dbReference type="ARBA" id="ARBA00022989"/>
    </source>
</evidence>
<feature type="chain" id="PRO_5012168370" description="DUF1682-domain-containing protein" evidence="6">
    <location>
        <begin position="23"/>
        <end position="365"/>
    </location>
</feature>
<evidence type="ECO:0000256" key="1">
    <source>
        <dbReference type="ARBA" id="ARBA00004167"/>
    </source>
</evidence>
<reference evidence="7 8" key="1">
    <citation type="submission" date="2016-07" db="EMBL/GenBank/DDBJ databases">
        <title>Pervasive Adenine N6-methylation of Active Genes in Fungi.</title>
        <authorList>
            <consortium name="DOE Joint Genome Institute"/>
            <person name="Mondo S.J."/>
            <person name="Dannebaum R.O."/>
            <person name="Kuo R.C."/>
            <person name="Labutti K."/>
            <person name="Haridas S."/>
            <person name="Kuo A."/>
            <person name="Salamov A."/>
            <person name="Ahrendt S.R."/>
            <person name="Lipzen A."/>
            <person name="Sullivan W."/>
            <person name="Andreopoulos W.B."/>
            <person name="Clum A."/>
            <person name="Lindquist E."/>
            <person name="Daum C."/>
            <person name="Ramamoorthy G.K."/>
            <person name="Gryganskyi A."/>
            <person name="Culley D."/>
            <person name="Magnuson J.K."/>
            <person name="James T.Y."/>
            <person name="O'Malley M.A."/>
            <person name="Stajich J.E."/>
            <person name="Spatafora J.W."/>
            <person name="Visel A."/>
            <person name="Grigoriev I.V."/>
        </authorList>
    </citation>
    <scope>NUCLEOTIDE SEQUENCE [LARGE SCALE GENOMIC DNA]</scope>
    <source>
        <strain evidence="7 8">NRRL 2496</strain>
    </source>
</reference>
<keyword evidence="8" id="KW-1185">Reference proteome</keyword>
<sequence length="365" mass="41524">MASRFLASSAVGLLALATVSLADESVKQEDLGTTPPPKPEIVLREWTLEEFKTEMVLASILICFLINWWRGSRTNQSIAKRWLNDNGDYLESQYALVGNDRAQKVLVKDGPADYMVYSSGRRNIKFVHWWIKLKARTDVFTFVSTFALSLAGYAQPPVDRVRAEATLDTTNQFVFAILPQKKAKNMREDRWDLKTFAKLSDSPNVPDHLTVYSESQKLTEALVNTKIGKLLQHPAFESLIISSQTDYEPEKYKGDGETRLQVNFALSAGQEIAELVSEVADSVGSLQISGDIRSKLKKNRDELEKKAAKLEAEERAEELAKKKAEAKKAEEERVKKLSPEQQRKWEEKERARDLRKSQKKRTKKM</sequence>
<comment type="subcellular location">
    <subcellularLocation>
        <location evidence="1">Membrane</location>
        <topology evidence="1">Single-pass membrane protein</topology>
    </subcellularLocation>
</comment>
<dbReference type="GO" id="GO:0005509">
    <property type="term" value="F:calcium ion binding"/>
    <property type="evidence" value="ECO:0007669"/>
    <property type="project" value="InterPro"/>
</dbReference>
<feature type="region of interest" description="Disordered" evidence="5">
    <location>
        <begin position="319"/>
        <end position="365"/>
    </location>
</feature>
<evidence type="ECO:0000313" key="8">
    <source>
        <dbReference type="Proteomes" id="UP000242180"/>
    </source>
</evidence>
<dbReference type="OrthoDB" id="10039147at2759"/>
<keyword evidence="4" id="KW-0472">Membrane</keyword>
<gene>
    <name evidence="7" type="ORF">BCR43DRAFT_498003</name>
</gene>
<feature type="signal peptide" evidence="6">
    <location>
        <begin position="1"/>
        <end position="22"/>
    </location>
</feature>
<evidence type="ECO:0000313" key="7">
    <source>
        <dbReference type="EMBL" id="ORY92232.1"/>
    </source>
</evidence>
<dbReference type="GO" id="GO:0016020">
    <property type="term" value="C:membrane"/>
    <property type="evidence" value="ECO:0007669"/>
    <property type="project" value="UniProtKB-SubCell"/>
</dbReference>
<name>A0A1X2H347_SYNRA</name>
<evidence type="ECO:0008006" key="9">
    <source>
        <dbReference type="Google" id="ProtNLM"/>
    </source>
</evidence>
<dbReference type="InParanoid" id="A0A1X2H347"/>
<dbReference type="PANTHER" id="PTHR12883:SF0">
    <property type="entry name" value="PAT COMPLEX SUBUNIT CCDC47"/>
    <property type="match status" value="1"/>
</dbReference>
<evidence type="ECO:0000256" key="2">
    <source>
        <dbReference type="ARBA" id="ARBA00022692"/>
    </source>
</evidence>
<keyword evidence="3" id="KW-1133">Transmembrane helix</keyword>
<accession>A0A1X2H347</accession>
<dbReference type="AlphaFoldDB" id="A0A1X2H347"/>
<dbReference type="OMA" id="FDGFVWA"/>
<dbReference type="EMBL" id="MCGN01000010">
    <property type="protein sequence ID" value="ORY92232.1"/>
    <property type="molecule type" value="Genomic_DNA"/>
</dbReference>
<dbReference type="Pfam" id="PF07946">
    <property type="entry name" value="CCDC47"/>
    <property type="match status" value="1"/>
</dbReference>
<dbReference type="InterPro" id="IPR012879">
    <property type="entry name" value="CCDC47"/>
</dbReference>
<dbReference type="PANTHER" id="PTHR12883">
    <property type="entry name" value="ADIPOCYTE-SPECIFIC PROTEIN 4-RELATED"/>
    <property type="match status" value="1"/>
</dbReference>
<dbReference type="GO" id="GO:0032469">
    <property type="term" value="P:endoplasmic reticulum calcium ion homeostasis"/>
    <property type="evidence" value="ECO:0007669"/>
    <property type="project" value="InterPro"/>
</dbReference>
<protein>
    <recommendedName>
        <fullName evidence="9">DUF1682-domain-containing protein</fullName>
    </recommendedName>
</protein>
<evidence type="ECO:0000256" key="5">
    <source>
        <dbReference type="SAM" id="MobiDB-lite"/>
    </source>
</evidence>
<evidence type="ECO:0000256" key="6">
    <source>
        <dbReference type="SAM" id="SignalP"/>
    </source>
</evidence>
<organism evidence="7 8">
    <name type="scientific">Syncephalastrum racemosum</name>
    <name type="common">Filamentous fungus</name>
    <dbReference type="NCBI Taxonomy" id="13706"/>
    <lineage>
        <taxon>Eukaryota</taxon>
        <taxon>Fungi</taxon>
        <taxon>Fungi incertae sedis</taxon>
        <taxon>Mucoromycota</taxon>
        <taxon>Mucoromycotina</taxon>
        <taxon>Mucoromycetes</taxon>
        <taxon>Mucorales</taxon>
        <taxon>Syncephalastraceae</taxon>
        <taxon>Syncephalastrum</taxon>
    </lineage>
</organism>
<comment type="caution">
    <text evidence="7">The sequence shown here is derived from an EMBL/GenBank/DDBJ whole genome shotgun (WGS) entry which is preliminary data.</text>
</comment>
<dbReference type="STRING" id="13706.A0A1X2H347"/>
<feature type="compositionally biased region" description="Basic and acidic residues" evidence="5">
    <location>
        <begin position="319"/>
        <end position="356"/>
    </location>
</feature>
<proteinExistence type="predicted"/>
<keyword evidence="6" id="KW-0732">Signal</keyword>
<evidence type="ECO:0000256" key="4">
    <source>
        <dbReference type="ARBA" id="ARBA00023136"/>
    </source>
</evidence>
<dbReference type="GO" id="GO:0005783">
    <property type="term" value="C:endoplasmic reticulum"/>
    <property type="evidence" value="ECO:0007669"/>
    <property type="project" value="InterPro"/>
</dbReference>